<gene>
    <name evidence="2" type="ORF">F2P81_006724</name>
</gene>
<dbReference type="AlphaFoldDB" id="A0A6A4T026"/>
<sequence length="233" mass="25645">MSYVPCSMSCVPCPMSYVPCPMSCVPCPVSYVLCPVFHVHSPVSLSADVSQTLNKPPTGRHVCCPQPIGSLSPRVSQISSVKVGSVTTRPSNDTTRLRIVCTAAQTSLKVPSDRVTEALGKVIQRWLTGTYQNTCDVACSHNAAKEQQVDVTLRVYQRRRQLGFSPSESSTETNHKAQRRRDQVSGQRSQLSNRFMTTTIRTRTADSSEADRRGSGSMDRPWKEPRVGPDCDP</sequence>
<feature type="compositionally biased region" description="Basic and acidic residues" evidence="1">
    <location>
        <begin position="203"/>
        <end position="233"/>
    </location>
</feature>
<evidence type="ECO:0000313" key="3">
    <source>
        <dbReference type="Proteomes" id="UP000438429"/>
    </source>
</evidence>
<reference evidence="2 3" key="1">
    <citation type="submission" date="2019-06" db="EMBL/GenBank/DDBJ databases">
        <title>Draft genomes of female and male turbot (Scophthalmus maximus).</title>
        <authorList>
            <person name="Xu H."/>
            <person name="Xu X.-W."/>
            <person name="Shao C."/>
            <person name="Chen S."/>
        </authorList>
    </citation>
    <scope>NUCLEOTIDE SEQUENCE [LARGE SCALE GENOMIC DNA]</scope>
    <source>
        <strain evidence="2">Ysfricsl-2016a</strain>
        <tissue evidence="2">Blood</tissue>
    </source>
</reference>
<organism evidence="2 3">
    <name type="scientific">Scophthalmus maximus</name>
    <name type="common">Turbot</name>
    <name type="synonym">Psetta maxima</name>
    <dbReference type="NCBI Taxonomy" id="52904"/>
    <lineage>
        <taxon>Eukaryota</taxon>
        <taxon>Metazoa</taxon>
        <taxon>Chordata</taxon>
        <taxon>Craniata</taxon>
        <taxon>Vertebrata</taxon>
        <taxon>Euteleostomi</taxon>
        <taxon>Actinopterygii</taxon>
        <taxon>Neopterygii</taxon>
        <taxon>Teleostei</taxon>
        <taxon>Neoteleostei</taxon>
        <taxon>Acanthomorphata</taxon>
        <taxon>Carangaria</taxon>
        <taxon>Pleuronectiformes</taxon>
        <taxon>Pleuronectoidei</taxon>
        <taxon>Scophthalmidae</taxon>
        <taxon>Scophthalmus</taxon>
    </lineage>
</organism>
<feature type="region of interest" description="Disordered" evidence="1">
    <location>
        <begin position="162"/>
        <end position="233"/>
    </location>
</feature>
<evidence type="ECO:0000256" key="1">
    <source>
        <dbReference type="SAM" id="MobiDB-lite"/>
    </source>
</evidence>
<dbReference type="Proteomes" id="UP000438429">
    <property type="component" value="Unassembled WGS sequence"/>
</dbReference>
<protein>
    <submittedName>
        <fullName evidence="2">Uncharacterized protein</fullName>
    </submittedName>
</protein>
<proteinExistence type="predicted"/>
<comment type="caution">
    <text evidence="2">The sequence shown here is derived from an EMBL/GenBank/DDBJ whole genome shotgun (WGS) entry which is preliminary data.</text>
</comment>
<feature type="compositionally biased region" description="Polar residues" evidence="1">
    <location>
        <begin position="184"/>
        <end position="202"/>
    </location>
</feature>
<dbReference type="EMBL" id="VEVO01000006">
    <property type="protein sequence ID" value="KAF0040826.1"/>
    <property type="molecule type" value="Genomic_DNA"/>
</dbReference>
<evidence type="ECO:0000313" key="2">
    <source>
        <dbReference type="EMBL" id="KAF0040826.1"/>
    </source>
</evidence>
<accession>A0A6A4T026</accession>
<name>A0A6A4T026_SCOMX</name>